<evidence type="ECO:0000256" key="10">
    <source>
        <dbReference type="PIRSR" id="PIRSR000018-51"/>
    </source>
</evidence>
<dbReference type="PANTHER" id="PTHR35008:SF8">
    <property type="entry name" value="ALCOHOL DEHYDROGENASE CYTOCHROME C SUBUNIT"/>
    <property type="match status" value="1"/>
</dbReference>
<feature type="domain" description="Cytochrome c" evidence="11">
    <location>
        <begin position="43"/>
        <end position="146"/>
    </location>
</feature>
<dbReference type="GO" id="GO:0020037">
    <property type="term" value="F:heme binding"/>
    <property type="evidence" value="ECO:0007669"/>
    <property type="project" value="InterPro"/>
</dbReference>
<organism evidence="12 13">
    <name type="scientific">Pseudooceanicola spongiae</name>
    <dbReference type="NCBI Taxonomy" id="2613965"/>
    <lineage>
        <taxon>Bacteria</taxon>
        <taxon>Pseudomonadati</taxon>
        <taxon>Pseudomonadota</taxon>
        <taxon>Alphaproteobacteria</taxon>
        <taxon>Rhodobacterales</taxon>
        <taxon>Paracoccaceae</taxon>
        <taxon>Pseudooceanicola</taxon>
    </lineage>
</organism>
<evidence type="ECO:0000256" key="6">
    <source>
        <dbReference type="ARBA" id="ARBA00022737"/>
    </source>
</evidence>
<evidence type="ECO:0000259" key="11">
    <source>
        <dbReference type="PROSITE" id="PS51007"/>
    </source>
</evidence>
<dbReference type="SUPFAM" id="SSF46626">
    <property type="entry name" value="Cytochrome c"/>
    <property type="match status" value="3"/>
</dbReference>
<proteinExistence type="predicted"/>
<evidence type="ECO:0000256" key="4">
    <source>
        <dbReference type="ARBA" id="ARBA00022723"/>
    </source>
</evidence>
<feature type="domain" description="Cytochrome c" evidence="11">
    <location>
        <begin position="323"/>
        <end position="409"/>
    </location>
</feature>
<keyword evidence="4 10" id="KW-0479">Metal-binding</keyword>
<dbReference type="GO" id="GO:0009055">
    <property type="term" value="F:electron transfer activity"/>
    <property type="evidence" value="ECO:0007669"/>
    <property type="project" value="InterPro"/>
</dbReference>
<evidence type="ECO:0000256" key="2">
    <source>
        <dbReference type="ARBA" id="ARBA00022475"/>
    </source>
</evidence>
<feature type="binding site" description="covalent" evidence="9">
    <location>
        <position position="207"/>
    </location>
    <ligand>
        <name>heme c</name>
        <dbReference type="ChEBI" id="CHEBI:61717"/>
        <label>2</label>
    </ligand>
</feature>
<dbReference type="AlphaFoldDB" id="A0A7M3V2U0"/>
<dbReference type="KEGG" id="pshq:F3W81_00255"/>
<evidence type="ECO:0000313" key="12">
    <source>
        <dbReference type="EMBL" id="QOL79403.1"/>
    </source>
</evidence>
<dbReference type="InterPro" id="IPR009056">
    <property type="entry name" value="Cyt_c-like_dom"/>
</dbReference>
<dbReference type="EMBL" id="CP045201">
    <property type="protein sequence ID" value="QOL79403.1"/>
    <property type="molecule type" value="Genomic_DNA"/>
</dbReference>
<name>A0A7M3V2U0_9RHOB</name>
<feature type="binding site" description="axial binding residue" evidence="10">
    <location>
        <position position="340"/>
    </location>
    <ligand>
        <name>heme c</name>
        <dbReference type="ChEBI" id="CHEBI:61717"/>
        <label>3</label>
    </ligand>
    <ligandPart>
        <name>Fe</name>
        <dbReference type="ChEBI" id="CHEBI:18248"/>
    </ligandPart>
</feature>
<dbReference type="InterPro" id="IPR014353">
    <property type="entry name" value="Membr-bd_ADH_cyt_c"/>
</dbReference>
<dbReference type="PANTHER" id="PTHR35008">
    <property type="entry name" value="BLL4482 PROTEIN-RELATED"/>
    <property type="match status" value="1"/>
</dbReference>
<keyword evidence="7 10" id="KW-0408">Iron</keyword>
<comment type="subcellular location">
    <subcellularLocation>
        <location evidence="1">Cell membrane</location>
    </subcellularLocation>
</comment>
<evidence type="ECO:0000313" key="13">
    <source>
        <dbReference type="Proteomes" id="UP000594118"/>
    </source>
</evidence>
<dbReference type="GO" id="GO:0016614">
    <property type="term" value="F:oxidoreductase activity, acting on CH-OH group of donors"/>
    <property type="evidence" value="ECO:0007669"/>
    <property type="project" value="InterPro"/>
</dbReference>
<feature type="binding site" description="covalent" evidence="9">
    <location>
        <position position="60"/>
    </location>
    <ligand>
        <name>heme c</name>
        <dbReference type="ChEBI" id="CHEBI:61717"/>
        <label>1</label>
    </ligand>
</feature>
<protein>
    <submittedName>
        <fullName evidence="12">C-type cytochrome</fullName>
    </submittedName>
</protein>
<keyword evidence="13" id="KW-1185">Reference proteome</keyword>
<dbReference type="Proteomes" id="UP000594118">
    <property type="component" value="Chromosome"/>
</dbReference>
<dbReference type="InterPro" id="IPR036909">
    <property type="entry name" value="Cyt_c-like_dom_sf"/>
</dbReference>
<comment type="cofactor">
    <cofactor evidence="9">
        <name>heme c</name>
        <dbReference type="ChEBI" id="CHEBI:61717"/>
    </cofactor>
    <text evidence="9">Binds 3 heme c groups covalently per subunit.</text>
</comment>
<feature type="binding site" description="axial binding residue" evidence="10">
    <location>
        <position position="61"/>
    </location>
    <ligand>
        <name>heme c</name>
        <dbReference type="ChEBI" id="CHEBI:61717"/>
        <label>1</label>
    </ligand>
    <ligandPart>
        <name>Fe</name>
        <dbReference type="ChEBI" id="CHEBI:18248"/>
    </ligandPart>
</feature>
<evidence type="ECO:0000256" key="1">
    <source>
        <dbReference type="ARBA" id="ARBA00004236"/>
    </source>
</evidence>
<dbReference type="Pfam" id="PF00034">
    <property type="entry name" value="Cytochrom_C"/>
    <property type="match status" value="1"/>
</dbReference>
<keyword evidence="6" id="KW-0677">Repeat</keyword>
<keyword evidence="5" id="KW-0732">Signal</keyword>
<feature type="binding site" description="covalent" evidence="9">
    <location>
        <position position="57"/>
    </location>
    <ligand>
        <name>heme c</name>
        <dbReference type="ChEBI" id="CHEBI:61717"/>
        <label>1</label>
    </ligand>
</feature>
<dbReference type="GO" id="GO:0005886">
    <property type="term" value="C:plasma membrane"/>
    <property type="evidence" value="ECO:0007669"/>
    <property type="project" value="UniProtKB-SubCell"/>
</dbReference>
<dbReference type="Gene3D" id="1.10.760.10">
    <property type="entry name" value="Cytochrome c-like domain"/>
    <property type="match status" value="2"/>
</dbReference>
<dbReference type="PROSITE" id="PS51007">
    <property type="entry name" value="CYTC"/>
    <property type="match status" value="3"/>
</dbReference>
<feature type="binding site" description="covalent" evidence="9">
    <location>
        <position position="339"/>
    </location>
    <ligand>
        <name>heme c</name>
        <dbReference type="ChEBI" id="CHEBI:61717"/>
        <label>3</label>
    </ligand>
</feature>
<evidence type="ECO:0000256" key="3">
    <source>
        <dbReference type="ARBA" id="ARBA00022617"/>
    </source>
</evidence>
<feature type="domain" description="Cytochrome c" evidence="11">
    <location>
        <begin position="189"/>
        <end position="297"/>
    </location>
</feature>
<gene>
    <name evidence="12" type="ORF">F3W81_00255</name>
</gene>
<accession>A0A7M3V2U0</accession>
<feature type="binding site" description="axial binding residue" evidence="10">
    <location>
        <position position="208"/>
    </location>
    <ligand>
        <name>heme c</name>
        <dbReference type="ChEBI" id="CHEBI:61717"/>
        <label>2</label>
    </ligand>
    <ligandPart>
        <name>Fe</name>
        <dbReference type="ChEBI" id="CHEBI:18248"/>
    </ligandPart>
</feature>
<dbReference type="PIRSF" id="PIRSF000018">
    <property type="entry name" value="Mb_ADH_cyt_c"/>
    <property type="match status" value="1"/>
</dbReference>
<reference evidence="12 13" key="1">
    <citation type="submission" date="2019-10" db="EMBL/GenBank/DDBJ databases">
        <title>Pseudopuniceibacterium sp. HQ09 islated from Antarctica.</title>
        <authorList>
            <person name="Liao L."/>
            <person name="Su S."/>
            <person name="Chen B."/>
            <person name="Yu Y."/>
        </authorList>
    </citation>
    <scope>NUCLEOTIDE SEQUENCE [LARGE SCALE GENOMIC DNA]</scope>
    <source>
        <strain evidence="12 13">HQ09</strain>
    </source>
</reference>
<evidence type="ECO:0000256" key="9">
    <source>
        <dbReference type="PIRSR" id="PIRSR000018-50"/>
    </source>
</evidence>
<feature type="binding site" description="covalent" evidence="9">
    <location>
        <position position="204"/>
    </location>
    <ligand>
        <name>heme c</name>
        <dbReference type="ChEBI" id="CHEBI:61717"/>
        <label>2</label>
    </ligand>
</feature>
<keyword evidence="3 9" id="KW-0349">Heme</keyword>
<dbReference type="Pfam" id="PF13442">
    <property type="entry name" value="Cytochrome_CBB3"/>
    <property type="match status" value="1"/>
</dbReference>
<dbReference type="RefSeq" id="WP_193081552.1">
    <property type="nucleotide sequence ID" value="NZ_CP045201.1"/>
</dbReference>
<keyword evidence="8" id="KW-0472">Membrane</keyword>
<sequence length="433" mass="46467">MLKRILLGILSVAVIAAVAFAVYTYKPTIDPVNPDQLSEFDPAVVEKGRILAGAGYCATCHTAADGAPYAGNYAMETGFGTIYSTNLTPDVETGIGTYSQAAFRRAMHEGVDREGHHLFPAFPYDHFTKMSDEDVDAIYAYIMSEVAPVSSEQKENELPFPLNLRVLQSGWKLLFADLGRYEADDAHSKEWNRGAYLAEGVAHCGACHTPRNALGAEKSDAQYAGAAIDGWIAPALTSTNPSLVPWSAAEFKSYLESGAAIYHGVAAGPMGEVVHAGVRELPEDDISAMSIYLADKVGAAEDDPAQSEAVLASLRNNRPDAAYRHDLGERLYATACASCHYNAEQIAQGRPDLGINSATNLEDPTNLIHVMLDGVSAPEGIPGVVMPGFRHALNDDELTAIAAYLRDKRAGKPAWPDLSKAVSDIRSQRASVH</sequence>
<evidence type="ECO:0000256" key="8">
    <source>
        <dbReference type="ARBA" id="ARBA00023136"/>
    </source>
</evidence>
<evidence type="ECO:0000256" key="5">
    <source>
        <dbReference type="ARBA" id="ARBA00022729"/>
    </source>
</evidence>
<feature type="binding site" description="covalent" evidence="9">
    <location>
        <position position="336"/>
    </location>
    <ligand>
        <name>heme c</name>
        <dbReference type="ChEBI" id="CHEBI:61717"/>
        <label>3</label>
    </ligand>
</feature>
<keyword evidence="2" id="KW-1003">Cell membrane</keyword>
<evidence type="ECO:0000256" key="7">
    <source>
        <dbReference type="ARBA" id="ARBA00023004"/>
    </source>
</evidence>
<dbReference type="InterPro" id="IPR051459">
    <property type="entry name" value="Cytochrome_c-type_DH"/>
</dbReference>
<dbReference type="GO" id="GO:0005506">
    <property type="term" value="F:iron ion binding"/>
    <property type="evidence" value="ECO:0007669"/>
    <property type="project" value="InterPro"/>
</dbReference>